<dbReference type="SUPFAM" id="SSF46785">
    <property type="entry name" value="Winged helix' DNA-binding domain"/>
    <property type="match status" value="1"/>
</dbReference>
<gene>
    <name evidence="2" type="ORF">G3O07_21300</name>
</gene>
<feature type="domain" description="HTH arsR-type" evidence="1">
    <location>
        <begin position="1"/>
        <end position="94"/>
    </location>
</feature>
<evidence type="ECO:0000313" key="2">
    <source>
        <dbReference type="EMBL" id="NES11699.1"/>
    </source>
</evidence>
<dbReference type="InterPro" id="IPR036390">
    <property type="entry name" value="WH_DNA-bd_sf"/>
</dbReference>
<organism evidence="2 3">
    <name type="scientific">Pseudomonas laurentiana</name>
    <dbReference type="NCBI Taxonomy" id="2364649"/>
    <lineage>
        <taxon>Bacteria</taxon>
        <taxon>Pseudomonadati</taxon>
        <taxon>Pseudomonadota</taxon>
        <taxon>Gammaproteobacteria</taxon>
        <taxon>Pseudomonadales</taxon>
        <taxon>Pseudomonadaceae</taxon>
        <taxon>Pseudomonas</taxon>
    </lineage>
</organism>
<dbReference type="PANTHER" id="PTHR39168">
    <property type="entry name" value="TRANSCRIPTIONAL REGULATOR-RELATED"/>
    <property type="match status" value="1"/>
</dbReference>
<reference evidence="2 3" key="1">
    <citation type="submission" date="2020-02" db="EMBL/GenBank/DDBJ databases">
        <title>Broccoli isolated Pseudomonas sp.</title>
        <authorList>
            <person name="Fujikawa T."/>
            <person name="Sawada H."/>
        </authorList>
    </citation>
    <scope>NUCLEOTIDE SEQUENCE [LARGE SCALE GENOMIC DNA]</scope>
    <source>
        <strain evidence="2 3">JCM 32154</strain>
    </source>
</reference>
<dbReference type="RefSeq" id="WP_163939490.1">
    <property type="nucleotide sequence ID" value="NZ_BMQU01000006.1"/>
</dbReference>
<dbReference type="PROSITE" id="PS50987">
    <property type="entry name" value="HTH_ARSR_2"/>
    <property type="match status" value="1"/>
</dbReference>
<dbReference type="SMART" id="SM00418">
    <property type="entry name" value="HTH_ARSR"/>
    <property type="match status" value="1"/>
</dbReference>
<protein>
    <submittedName>
        <fullName evidence="2">Helix-turn-helix transcriptional regulator</fullName>
    </submittedName>
</protein>
<evidence type="ECO:0000259" key="1">
    <source>
        <dbReference type="PROSITE" id="PS50987"/>
    </source>
</evidence>
<sequence length="241" mass="25998">MKSISSISKVATLLADPKRSAMLWALIDGMARPSEELAVMAGLTPSSACAHLARLSASGLLKLEARGRKRYFKLATPEVGAAVEALASVQVLGLEVKGGTAEKGNSSIPLSMRRARLCGDHLGGELAADLYQRLLDCGWLEWVEQQLEVTQEGRTELARLGIYIEALAQRQRKIGVSCNCCSEWSERRPHLGGALGSSLLKLFIQSGWVRVNDDSRALHITAAGMHKIRQMAQPIVAKVAG</sequence>
<dbReference type="GO" id="GO:0010288">
    <property type="term" value="P:response to lead ion"/>
    <property type="evidence" value="ECO:0007669"/>
    <property type="project" value="TreeGrafter"/>
</dbReference>
<dbReference type="Gene3D" id="1.10.10.10">
    <property type="entry name" value="Winged helix-like DNA-binding domain superfamily/Winged helix DNA-binding domain"/>
    <property type="match status" value="1"/>
</dbReference>
<name>A0A6I5RVC1_9PSED</name>
<dbReference type="CDD" id="cd00090">
    <property type="entry name" value="HTH_ARSR"/>
    <property type="match status" value="1"/>
</dbReference>
<accession>A0A6I5RVC1</accession>
<dbReference type="InterPro" id="IPR036388">
    <property type="entry name" value="WH-like_DNA-bd_sf"/>
</dbReference>
<evidence type="ECO:0000313" key="3">
    <source>
        <dbReference type="Proteomes" id="UP000471751"/>
    </source>
</evidence>
<proteinExistence type="predicted"/>
<dbReference type="InterPro" id="IPR011991">
    <property type="entry name" value="ArsR-like_HTH"/>
</dbReference>
<keyword evidence="3" id="KW-1185">Reference proteome</keyword>
<dbReference type="EMBL" id="JAAHBT010000295">
    <property type="protein sequence ID" value="NES11699.1"/>
    <property type="molecule type" value="Genomic_DNA"/>
</dbReference>
<dbReference type="InterPro" id="IPR001845">
    <property type="entry name" value="HTH_ArsR_DNA-bd_dom"/>
</dbReference>
<dbReference type="GO" id="GO:0046686">
    <property type="term" value="P:response to cadmium ion"/>
    <property type="evidence" value="ECO:0007669"/>
    <property type="project" value="TreeGrafter"/>
</dbReference>
<dbReference type="InterPro" id="IPR052543">
    <property type="entry name" value="HTH_Metal-responsive_Reg"/>
</dbReference>
<comment type="caution">
    <text evidence="2">The sequence shown here is derived from an EMBL/GenBank/DDBJ whole genome shotgun (WGS) entry which is preliminary data.</text>
</comment>
<dbReference type="GO" id="GO:0003677">
    <property type="term" value="F:DNA binding"/>
    <property type="evidence" value="ECO:0007669"/>
    <property type="project" value="TreeGrafter"/>
</dbReference>
<dbReference type="Proteomes" id="UP000471751">
    <property type="component" value="Unassembled WGS sequence"/>
</dbReference>
<dbReference type="GO" id="GO:0097063">
    <property type="term" value="F:cadmium ion sensor activity"/>
    <property type="evidence" value="ECO:0007669"/>
    <property type="project" value="TreeGrafter"/>
</dbReference>
<dbReference type="AlphaFoldDB" id="A0A6I5RVC1"/>
<dbReference type="PANTHER" id="PTHR39168:SF1">
    <property type="entry name" value="TRANSCRIPTIONAL REGULATORY PROTEIN"/>
    <property type="match status" value="1"/>
</dbReference>
<dbReference type="GO" id="GO:0032791">
    <property type="term" value="F:lead ion binding"/>
    <property type="evidence" value="ECO:0007669"/>
    <property type="project" value="TreeGrafter"/>
</dbReference>
<dbReference type="GO" id="GO:0003700">
    <property type="term" value="F:DNA-binding transcription factor activity"/>
    <property type="evidence" value="ECO:0007669"/>
    <property type="project" value="InterPro"/>
</dbReference>